<dbReference type="EMBL" id="JAIVGD010000013">
    <property type="protein sequence ID" value="KAH0761383.1"/>
    <property type="molecule type" value="Genomic_DNA"/>
</dbReference>
<reference evidence="1 2" key="1">
    <citation type="journal article" date="2021" name="bioRxiv">
        <title>Chromosome-scale and haplotype-resolved genome assembly of a tetraploid potato cultivar.</title>
        <authorList>
            <person name="Sun H."/>
            <person name="Jiao W.-B."/>
            <person name="Krause K."/>
            <person name="Campoy J.A."/>
            <person name="Goel M."/>
            <person name="Folz-Donahue K."/>
            <person name="Kukat C."/>
            <person name="Huettel B."/>
            <person name="Schneeberger K."/>
        </authorList>
    </citation>
    <scope>NUCLEOTIDE SEQUENCE [LARGE SCALE GENOMIC DNA]</scope>
    <source>
        <strain evidence="1">SolTubOtavaFocal</strain>
        <tissue evidence="1">Leaves</tissue>
    </source>
</reference>
<comment type="caution">
    <text evidence="1">The sequence shown here is derived from an EMBL/GenBank/DDBJ whole genome shotgun (WGS) entry which is preliminary data.</text>
</comment>
<dbReference type="Proteomes" id="UP000826656">
    <property type="component" value="Unassembled WGS sequence"/>
</dbReference>
<evidence type="ECO:0000313" key="1">
    <source>
        <dbReference type="EMBL" id="KAH0761383.1"/>
    </source>
</evidence>
<name>A0ABQ7VC76_SOLTU</name>
<keyword evidence="2" id="KW-1185">Reference proteome</keyword>
<organism evidence="1 2">
    <name type="scientific">Solanum tuberosum</name>
    <name type="common">Potato</name>
    <dbReference type="NCBI Taxonomy" id="4113"/>
    <lineage>
        <taxon>Eukaryota</taxon>
        <taxon>Viridiplantae</taxon>
        <taxon>Streptophyta</taxon>
        <taxon>Embryophyta</taxon>
        <taxon>Tracheophyta</taxon>
        <taxon>Spermatophyta</taxon>
        <taxon>Magnoliopsida</taxon>
        <taxon>eudicotyledons</taxon>
        <taxon>Gunneridae</taxon>
        <taxon>Pentapetalae</taxon>
        <taxon>asterids</taxon>
        <taxon>lamiids</taxon>
        <taxon>Solanales</taxon>
        <taxon>Solanaceae</taxon>
        <taxon>Solanoideae</taxon>
        <taxon>Solaneae</taxon>
        <taxon>Solanum</taxon>
    </lineage>
</organism>
<dbReference type="PANTHER" id="PTHR32108">
    <property type="entry name" value="DNA-DIRECTED RNA POLYMERASE SUBUNIT ALPHA"/>
    <property type="match status" value="1"/>
</dbReference>
<proteinExistence type="predicted"/>
<accession>A0ABQ7VC76</accession>
<sequence>MIQPPDPIPKWFDGSKRCAYHSGVVGHDNEDFYGLKNKIEALIKEGAIQLTGPHPNVNNNPLPKHDNVNVNMITIEEDLVAKGSIVLIGKVKNDTLPAFDAPIMTTQEQKLIEVTTTTAYMPLYNTETPTIWGVEPKETLKNWACTPSLVRRKFW</sequence>
<evidence type="ECO:0000313" key="2">
    <source>
        <dbReference type="Proteomes" id="UP000826656"/>
    </source>
</evidence>
<protein>
    <submittedName>
        <fullName evidence="1">Uncharacterized protein</fullName>
    </submittedName>
</protein>
<gene>
    <name evidence="1" type="ORF">KY290_017456</name>
</gene>